<accession>A0A8S5NBL9</accession>
<proteinExistence type="predicted"/>
<organism evidence="1">
    <name type="scientific">Siphoviridae sp. ctfZQ2</name>
    <dbReference type="NCBI Taxonomy" id="2826415"/>
    <lineage>
        <taxon>Viruses</taxon>
        <taxon>Duplodnaviria</taxon>
        <taxon>Heunggongvirae</taxon>
        <taxon>Uroviricota</taxon>
        <taxon>Caudoviricetes</taxon>
    </lineage>
</organism>
<evidence type="ECO:0000313" key="1">
    <source>
        <dbReference type="EMBL" id="DAD91828.1"/>
    </source>
</evidence>
<reference evidence="1" key="1">
    <citation type="journal article" date="2021" name="Proc. Natl. Acad. Sci. U.S.A.">
        <title>A Catalog of Tens of Thousands of Viruses from Human Metagenomes Reveals Hidden Associations with Chronic Diseases.</title>
        <authorList>
            <person name="Tisza M.J."/>
            <person name="Buck C.B."/>
        </authorList>
    </citation>
    <scope>NUCLEOTIDE SEQUENCE</scope>
    <source>
        <strain evidence="1">CtfZQ2</strain>
    </source>
</reference>
<name>A0A8S5NBL9_9CAUD</name>
<dbReference type="EMBL" id="BK015122">
    <property type="protein sequence ID" value="DAD91828.1"/>
    <property type="molecule type" value="Genomic_DNA"/>
</dbReference>
<protein>
    <submittedName>
        <fullName evidence="1">Uncharacterized protein</fullName>
    </submittedName>
</protein>
<sequence length="49" mass="6066">MKRPNRYPYTRSQWVEETADYYTYADGIYFTSHVLKNRLTREIKSKEMK</sequence>